<dbReference type="PROSITE" id="PS51257">
    <property type="entry name" value="PROKAR_LIPOPROTEIN"/>
    <property type="match status" value="1"/>
</dbReference>
<accession>A0A517VV51</accession>
<evidence type="ECO:0008006" key="3">
    <source>
        <dbReference type="Google" id="ProtNLM"/>
    </source>
</evidence>
<name>A0A517VV51_9PLAN</name>
<dbReference type="Proteomes" id="UP000318704">
    <property type="component" value="Chromosome"/>
</dbReference>
<sequence>MKIHAIIVLSFSFLFLSGCGESGVERHEISGTATFDGQPIVFGTIQFIPKLDIEKEAPTGSATIENGKYQTDEGQGIVSGLHEIRVTAYPSKLVDSEDETVEVETIEPIFVGYSIEASIEPPSFDVIVPAEAEGYNSANVGVSRSSRNDP</sequence>
<dbReference type="AlphaFoldDB" id="A0A517VV51"/>
<organism evidence="1 2">
    <name type="scientific">Gimesia aquarii</name>
    <dbReference type="NCBI Taxonomy" id="2527964"/>
    <lineage>
        <taxon>Bacteria</taxon>
        <taxon>Pseudomonadati</taxon>
        <taxon>Planctomycetota</taxon>
        <taxon>Planctomycetia</taxon>
        <taxon>Planctomycetales</taxon>
        <taxon>Planctomycetaceae</taxon>
        <taxon>Gimesia</taxon>
    </lineage>
</organism>
<reference evidence="1 2" key="1">
    <citation type="submission" date="2019-03" db="EMBL/GenBank/DDBJ databases">
        <title>Deep-cultivation of Planctomycetes and their phenomic and genomic characterization uncovers novel biology.</title>
        <authorList>
            <person name="Wiegand S."/>
            <person name="Jogler M."/>
            <person name="Boedeker C."/>
            <person name="Pinto D."/>
            <person name="Vollmers J."/>
            <person name="Rivas-Marin E."/>
            <person name="Kohn T."/>
            <person name="Peeters S.H."/>
            <person name="Heuer A."/>
            <person name="Rast P."/>
            <person name="Oberbeckmann S."/>
            <person name="Bunk B."/>
            <person name="Jeske O."/>
            <person name="Meyerdierks A."/>
            <person name="Storesund J.E."/>
            <person name="Kallscheuer N."/>
            <person name="Luecker S."/>
            <person name="Lage O.M."/>
            <person name="Pohl T."/>
            <person name="Merkel B.J."/>
            <person name="Hornburger P."/>
            <person name="Mueller R.-W."/>
            <person name="Bruemmer F."/>
            <person name="Labrenz M."/>
            <person name="Spormann A.M."/>
            <person name="Op den Camp H."/>
            <person name="Overmann J."/>
            <person name="Amann R."/>
            <person name="Jetten M.S.M."/>
            <person name="Mascher T."/>
            <person name="Medema M.H."/>
            <person name="Devos D.P."/>
            <person name="Kaster A.-K."/>
            <person name="Ovreas L."/>
            <person name="Rohde M."/>
            <person name="Galperin M.Y."/>
            <person name="Jogler C."/>
        </authorList>
    </citation>
    <scope>NUCLEOTIDE SEQUENCE [LARGE SCALE GENOMIC DNA]</scope>
    <source>
        <strain evidence="1 2">V144</strain>
    </source>
</reference>
<dbReference type="KEGG" id="gaw:V144x_23390"/>
<protein>
    <recommendedName>
        <fullName evidence="3">Carboxypeptidase regulatory-like domain-containing protein</fullName>
    </recommendedName>
</protein>
<evidence type="ECO:0000313" key="2">
    <source>
        <dbReference type="Proteomes" id="UP000318704"/>
    </source>
</evidence>
<proteinExistence type="predicted"/>
<dbReference type="RefSeq" id="WP_144985266.1">
    <property type="nucleotide sequence ID" value="NZ_CP037920.1"/>
</dbReference>
<dbReference type="EMBL" id="CP037920">
    <property type="protein sequence ID" value="QDT96870.1"/>
    <property type="molecule type" value="Genomic_DNA"/>
</dbReference>
<evidence type="ECO:0000313" key="1">
    <source>
        <dbReference type="EMBL" id="QDT96870.1"/>
    </source>
</evidence>
<gene>
    <name evidence="1" type="ORF">V144x_23390</name>
</gene>